<evidence type="ECO:0000313" key="2">
    <source>
        <dbReference type="EMBL" id="PQO39704.1"/>
    </source>
</evidence>
<proteinExistence type="predicted"/>
<dbReference type="Proteomes" id="UP000238322">
    <property type="component" value="Unassembled WGS sequence"/>
</dbReference>
<accession>A0A2S8G6C1</accession>
<name>A0A2S8G6C1_9BACT</name>
<keyword evidence="1" id="KW-1133">Transmembrane helix</keyword>
<dbReference type="InterPro" id="IPR011473">
    <property type="entry name" value="DUF1579"/>
</dbReference>
<evidence type="ECO:0000313" key="3">
    <source>
        <dbReference type="Proteomes" id="UP000238322"/>
    </source>
</evidence>
<organism evidence="2 3">
    <name type="scientific">Blastopirellula marina</name>
    <dbReference type="NCBI Taxonomy" id="124"/>
    <lineage>
        <taxon>Bacteria</taxon>
        <taxon>Pseudomonadati</taxon>
        <taxon>Planctomycetota</taxon>
        <taxon>Planctomycetia</taxon>
        <taxon>Pirellulales</taxon>
        <taxon>Pirellulaceae</taxon>
        <taxon>Blastopirellula</taxon>
    </lineage>
</organism>
<dbReference type="EMBL" id="PUHY01000004">
    <property type="protein sequence ID" value="PQO39704.1"/>
    <property type="molecule type" value="Genomic_DNA"/>
</dbReference>
<keyword evidence="1" id="KW-0472">Membrane</keyword>
<gene>
    <name evidence="2" type="ORF">C5Y83_02865</name>
</gene>
<feature type="transmembrane region" description="Helical" evidence="1">
    <location>
        <begin position="56"/>
        <end position="75"/>
    </location>
</feature>
<dbReference type="AlphaFoldDB" id="A0A2S8G6C1"/>
<protein>
    <recommendedName>
        <fullName evidence="4">DUF1579 domain-containing protein</fullName>
    </recommendedName>
</protein>
<evidence type="ECO:0000256" key="1">
    <source>
        <dbReference type="SAM" id="Phobius"/>
    </source>
</evidence>
<reference evidence="2 3" key="1">
    <citation type="submission" date="2018-02" db="EMBL/GenBank/DDBJ databases">
        <title>Comparative genomes isolates from brazilian mangrove.</title>
        <authorList>
            <person name="Araujo J.E."/>
            <person name="Taketani R.G."/>
            <person name="Silva M.C.P."/>
            <person name="Loureco M.V."/>
            <person name="Andreote F.D."/>
        </authorList>
    </citation>
    <scope>NUCLEOTIDE SEQUENCE [LARGE SCALE GENOMIC DNA]</scope>
    <source>
        <strain evidence="2 3">Hex-1 MGV</strain>
    </source>
</reference>
<sequence>MNQHLRIGITKRADVPVSILGPVAAISFAIMNGSGQIDIQISKPQPPSRGDTRMRPLTLPAAFFFLAAVMTIVFAQQTEEKTPEIDPAALAQMMTKMATPGEAHEHLQSMVGKYKTLSKWYFPGLPEPTMADEGTAEFKSILGGRYVTQEFHSRINGEPMEGFGILGFDNAIDKFVGVWVDNMSTTILETEGKLDEKSGVLKETGTCNSPLGKMHYRMTTTPTKNGFVFVLSQVEGNKETPLGQIEYIKQ</sequence>
<dbReference type="Pfam" id="PF07617">
    <property type="entry name" value="DUF1579"/>
    <property type="match status" value="1"/>
</dbReference>
<comment type="caution">
    <text evidence="2">The sequence shown here is derived from an EMBL/GenBank/DDBJ whole genome shotgun (WGS) entry which is preliminary data.</text>
</comment>
<feature type="transmembrane region" description="Helical" evidence="1">
    <location>
        <begin position="15"/>
        <end position="35"/>
    </location>
</feature>
<evidence type="ECO:0008006" key="4">
    <source>
        <dbReference type="Google" id="ProtNLM"/>
    </source>
</evidence>
<keyword evidence="1" id="KW-0812">Transmembrane</keyword>